<feature type="transmembrane region" description="Helical" evidence="9">
    <location>
        <begin position="6"/>
        <end position="25"/>
    </location>
</feature>
<keyword evidence="3 8" id="KW-0813">Transport</keyword>
<dbReference type="PANTHER" id="PTHR38438:SF1">
    <property type="entry name" value="RIBOFLAVIN TRANSPORTER RIBU"/>
    <property type="match status" value="1"/>
</dbReference>
<gene>
    <name evidence="10" type="ORF">H8S45_01310</name>
</gene>
<comment type="subcellular location">
    <subcellularLocation>
        <location evidence="1">Cell membrane</location>
        <topology evidence="1">Multi-pass membrane protein</topology>
    </subcellularLocation>
</comment>
<evidence type="ECO:0000256" key="6">
    <source>
        <dbReference type="ARBA" id="ARBA00022989"/>
    </source>
</evidence>
<evidence type="ECO:0000256" key="2">
    <source>
        <dbReference type="ARBA" id="ARBA00005540"/>
    </source>
</evidence>
<feature type="transmembrane region" description="Helical" evidence="9">
    <location>
        <begin position="37"/>
        <end position="61"/>
    </location>
</feature>
<dbReference type="Gene3D" id="1.10.1760.20">
    <property type="match status" value="1"/>
</dbReference>
<evidence type="ECO:0000256" key="8">
    <source>
        <dbReference type="PIRNR" id="PIRNR037778"/>
    </source>
</evidence>
<feature type="transmembrane region" description="Helical" evidence="9">
    <location>
        <begin position="159"/>
        <end position="183"/>
    </location>
</feature>
<comment type="function">
    <text evidence="8">Probably a riboflavin-binding protein that interacts with the energy-coupling factor (ECF) ABC-transporter complex.</text>
</comment>
<dbReference type="InterPro" id="IPR025720">
    <property type="entry name" value="RibU"/>
</dbReference>
<feature type="transmembrane region" description="Helical" evidence="9">
    <location>
        <begin position="81"/>
        <end position="97"/>
    </location>
</feature>
<evidence type="ECO:0000256" key="5">
    <source>
        <dbReference type="ARBA" id="ARBA00022692"/>
    </source>
</evidence>
<evidence type="ECO:0000256" key="9">
    <source>
        <dbReference type="SAM" id="Phobius"/>
    </source>
</evidence>
<evidence type="ECO:0000313" key="11">
    <source>
        <dbReference type="Proteomes" id="UP000606499"/>
    </source>
</evidence>
<keyword evidence="6 9" id="KW-1133">Transmembrane helix</keyword>
<dbReference type="Pfam" id="PF12822">
    <property type="entry name" value="ECF_trnsprt"/>
    <property type="match status" value="1"/>
</dbReference>
<evidence type="ECO:0000256" key="7">
    <source>
        <dbReference type="ARBA" id="ARBA00023136"/>
    </source>
</evidence>
<dbReference type="GO" id="GO:0032217">
    <property type="term" value="F:riboflavin transmembrane transporter activity"/>
    <property type="evidence" value="ECO:0007669"/>
    <property type="project" value="UniProtKB-UniRule"/>
</dbReference>
<keyword evidence="11" id="KW-1185">Reference proteome</keyword>
<sequence length="205" mass="22270">MTKASKITYTAVFAAIATVLMYFEFPIPFMPPFLKVDLSGAVVLIGAFIFGIGPAITMIGIKDLIHLTQSQTAGSGELADFLMLSTLVIVAVLLYRMHKSRKFAVIGCAVGAVAMACMGMLTNYFLIIPFYVNGMGWNLDAIFQMCAAVNPAIDGMSAYLLFGILPFNLIKGVILTVITMLAYKKLSVFIKSKQIDLHHKSQQVG</sequence>
<dbReference type="Proteomes" id="UP000606499">
    <property type="component" value="Unassembled WGS sequence"/>
</dbReference>
<dbReference type="RefSeq" id="WP_054325960.1">
    <property type="nucleotide sequence ID" value="NZ_JACOPL010000001.1"/>
</dbReference>
<comment type="similarity">
    <text evidence="2 8">Belongs to the prokaryotic riboflavin transporter (P-RFT) (TC 2.A.87) family.</text>
</comment>
<dbReference type="InterPro" id="IPR024529">
    <property type="entry name" value="ECF_trnsprt_substrate-spec"/>
</dbReference>
<reference evidence="10" key="1">
    <citation type="submission" date="2020-08" db="EMBL/GenBank/DDBJ databases">
        <title>Genome public.</title>
        <authorList>
            <person name="Liu C."/>
            <person name="Sun Q."/>
        </authorList>
    </citation>
    <scope>NUCLEOTIDE SEQUENCE</scope>
    <source>
        <strain evidence="10">NSJ-28</strain>
    </source>
</reference>
<dbReference type="PIRSF" id="PIRSF037778">
    <property type="entry name" value="UCP037778_transp_RibU"/>
    <property type="match status" value="1"/>
</dbReference>
<dbReference type="GO" id="GO:0005886">
    <property type="term" value="C:plasma membrane"/>
    <property type="evidence" value="ECO:0007669"/>
    <property type="project" value="UniProtKB-SubCell"/>
</dbReference>
<feature type="transmembrane region" description="Helical" evidence="9">
    <location>
        <begin position="104"/>
        <end position="132"/>
    </location>
</feature>
<comment type="caution">
    <text evidence="10">The sequence shown here is derived from an EMBL/GenBank/DDBJ whole genome shotgun (WGS) entry which is preliminary data.</text>
</comment>
<name>A0A923LU99_9FIRM</name>
<accession>A0A923LU99</accession>
<keyword evidence="7 8" id="KW-0472">Membrane</keyword>
<keyword evidence="5 9" id="KW-0812">Transmembrane</keyword>
<evidence type="ECO:0000256" key="4">
    <source>
        <dbReference type="ARBA" id="ARBA00022475"/>
    </source>
</evidence>
<evidence type="ECO:0000256" key="1">
    <source>
        <dbReference type="ARBA" id="ARBA00004651"/>
    </source>
</evidence>
<organism evidence="10 11">
    <name type="scientific">Agathobaculum faecis</name>
    <dbReference type="NCBI Taxonomy" id="2763013"/>
    <lineage>
        <taxon>Bacteria</taxon>
        <taxon>Bacillati</taxon>
        <taxon>Bacillota</taxon>
        <taxon>Clostridia</taxon>
        <taxon>Eubacteriales</taxon>
        <taxon>Butyricicoccaceae</taxon>
        <taxon>Agathobaculum</taxon>
    </lineage>
</organism>
<proteinExistence type="inferred from homology"/>
<keyword evidence="4 8" id="KW-1003">Cell membrane</keyword>
<protein>
    <recommendedName>
        <fullName evidence="8">Riboflavin transporter</fullName>
    </recommendedName>
</protein>
<dbReference type="EMBL" id="JACOPL010000001">
    <property type="protein sequence ID" value="MBC5724114.1"/>
    <property type="molecule type" value="Genomic_DNA"/>
</dbReference>
<evidence type="ECO:0000256" key="3">
    <source>
        <dbReference type="ARBA" id="ARBA00022448"/>
    </source>
</evidence>
<dbReference type="AlphaFoldDB" id="A0A923LU99"/>
<evidence type="ECO:0000313" key="10">
    <source>
        <dbReference type="EMBL" id="MBC5724114.1"/>
    </source>
</evidence>
<dbReference type="PANTHER" id="PTHR38438">
    <property type="entry name" value="RIBOFLAVIN TRANSPORTER RIBU"/>
    <property type="match status" value="1"/>
</dbReference>